<dbReference type="OrthoDB" id="5874790at2759"/>
<dbReference type="EMBL" id="UYYB01022308">
    <property type="protein sequence ID" value="VDM71832.1"/>
    <property type="molecule type" value="Genomic_DNA"/>
</dbReference>
<dbReference type="Proteomes" id="UP000270094">
    <property type="component" value="Unassembled WGS sequence"/>
</dbReference>
<evidence type="ECO:0000256" key="1">
    <source>
        <dbReference type="SAM" id="MobiDB-lite"/>
    </source>
</evidence>
<feature type="compositionally biased region" description="Basic residues" evidence="1">
    <location>
        <begin position="44"/>
        <end position="62"/>
    </location>
</feature>
<feature type="region of interest" description="Disordered" evidence="1">
    <location>
        <begin position="33"/>
        <end position="119"/>
    </location>
</feature>
<evidence type="ECO:0000313" key="3">
    <source>
        <dbReference type="Proteomes" id="UP000270094"/>
    </source>
</evidence>
<reference evidence="2 3" key="1">
    <citation type="submission" date="2018-11" db="EMBL/GenBank/DDBJ databases">
        <authorList>
            <consortium name="Pathogen Informatics"/>
        </authorList>
    </citation>
    <scope>NUCLEOTIDE SEQUENCE [LARGE SCALE GENOMIC DNA]</scope>
</reference>
<protein>
    <submittedName>
        <fullName evidence="2">Uncharacterized protein</fullName>
    </submittedName>
</protein>
<organism evidence="2 3">
    <name type="scientific">Strongylus vulgaris</name>
    <name type="common">Blood worm</name>
    <dbReference type="NCBI Taxonomy" id="40348"/>
    <lineage>
        <taxon>Eukaryota</taxon>
        <taxon>Metazoa</taxon>
        <taxon>Ecdysozoa</taxon>
        <taxon>Nematoda</taxon>
        <taxon>Chromadorea</taxon>
        <taxon>Rhabditida</taxon>
        <taxon>Rhabditina</taxon>
        <taxon>Rhabditomorpha</taxon>
        <taxon>Strongyloidea</taxon>
        <taxon>Strongylidae</taxon>
        <taxon>Strongylus</taxon>
    </lineage>
</organism>
<dbReference type="AlphaFoldDB" id="A0A3P7KX69"/>
<keyword evidence="3" id="KW-1185">Reference proteome</keyword>
<proteinExistence type="predicted"/>
<name>A0A3P7KX69_STRVU</name>
<gene>
    <name evidence="2" type="ORF">SVUK_LOCUS6830</name>
</gene>
<evidence type="ECO:0000313" key="2">
    <source>
        <dbReference type="EMBL" id="VDM71832.1"/>
    </source>
</evidence>
<sequence>MVPLQWQIMQKRAPGCYVAKDSKLKSIAMAQLTGSSFPQGRQSGAKRTKSQKRKDRAKRMKLMHQSVAENVHEPVVGMDGPFETSANTMSSPACSEPVQSPCSSPEHLLIDEPPDESES</sequence>
<feature type="compositionally biased region" description="Polar residues" evidence="1">
    <location>
        <begin position="84"/>
        <end position="103"/>
    </location>
</feature>
<feature type="compositionally biased region" description="Polar residues" evidence="1">
    <location>
        <begin position="33"/>
        <end position="42"/>
    </location>
</feature>
<accession>A0A3P7KX69</accession>